<evidence type="ECO:0000256" key="3">
    <source>
        <dbReference type="ARBA" id="ARBA00009109"/>
    </source>
</evidence>
<feature type="coiled-coil region" evidence="11">
    <location>
        <begin position="1101"/>
        <end position="1156"/>
    </location>
</feature>
<feature type="compositionally biased region" description="Basic and acidic residues" evidence="12">
    <location>
        <begin position="993"/>
        <end position="1018"/>
    </location>
</feature>
<feature type="coiled-coil region" evidence="11">
    <location>
        <begin position="833"/>
        <end position="927"/>
    </location>
</feature>
<keyword evidence="7" id="KW-0965">Cell junction</keyword>
<dbReference type="Gene3D" id="3.30.160.780">
    <property type="match status" value="1"/>
</dbReference>
<keyword evidence="16" id="KW-1185">Reference proteome</keyword>
<accession>A0A8C8JW17</accession>
<dbReference type="Pfam" id="PF17902">
    <property type="entry name" value="SH3_10"/>
    <property type="match status" value="1"/>
</dbReference>
<dbReference type="GO" id="GO:0005882">
    <property type="term" value="C:intermediate filament"/>
    <property type="evidence" value="ECO:0007669"/>
    <property type="project" value="TreeGrafter"/>
</dbReference>
<reference evidence="15" key="1">
    <citation type="submission" date="2025-08" db="UniProtKB">
        <authorList>
            <consortium name="Ensembl"/>
        </authorList>
    </citation>
    <scope>IDENTIFICATION</scope>
</reference>
<dbReference type="FunFam" id="1.20.58.60:FF:000010">
    <property type="entry name" value="plectin isoform X2"/>
    <property type="match status" value="1"/>
</dbReference>
<dbReference type="Gene3D" id="2.30.30.40">
    <property type="entry name" value="SH3 Domains"/>
    <property type="match status" value="1"/>
</dbReference>
<feature type="domain" description="Desmoplakin spectrin-like" evidence="14">
    <location>
        <begin position="337"/>
        <end position="409"/>
    </location>
</feature>
<feature type="coiled-coil region" evidence="11">
    <location>
        <begin position="499"/>
        <end position="560"/>
    </location>
</feature>
<sequence length="2440" mass="279737">MQRLIETSPWGEDAAAIEQQILNQNKFHSSIQRSQEVERARDELKMSFARTGQLRELQNMIEEISRAIMWVNEREEEELVFNWGDKNIDVYIPKKQESYSKLMSALEVKEKELNKLKQKVDGLLKNNHPASDKIEAYMDTLQTQWSWLLQITKCIHVHLKENAAYSQFFKEANETYSKLQKEHENIRKKFTCDKGTSLENLTELLKNLEREKETIMENKRQVKNLVNKSKSIVSLRPRNPEEKSSSPSPVIVQALCDFKQDQKGIFKGDEGILTDNTQRSKWHVTGPGGLDMLIPSVCLLIPPPNPLSIGLANKNEQYYEAIMGIWNQLYINIKSLISWQYCVKDINYINSLTLTMMRPEEYRNIIKSLETHYQEFLRSSQGSEMFGEDEKKKMEGQYSGAQTHYDTLVIGLPTYNQSKVDVVKKEVVKLVVQHEPPIKAETTNTLQGSTLSLTLLSDLHALRRRLELAESGLSHHLHVPLGENSVQECSQRLLKLSYLRNLLQSLLQAEDVIKVHEARLTEKETTSLDLNEVENYRSSLKQMKSELEHKRDLLKAMESDLVNAVHVNSQISASFHKCDVDLSKYADLVGQMSDRWRRIQTQIDSRVWDLEKQEKQLRHFQQSSGVVDQWIDNAKQRQDTLQAAKFSDIQNLMEHLNRQKVLHSEIKGKKEKVEVVQKDADTCAASIKDYELQLASYSAGLETLLNIPIKRTVLQSPATVVREEATDLQSRYIELLTRSSDYYKFLGEMLKNMEELKIRNTKIELLEEELRRLKNNIQDRSEKNRSLEDALSSYKLELSQSKEQLISMEEVKRTTAMQASVARESLDTTSSQLTELSDKLARLTYQLDEEKRKRRLAEERYTSQQEEYEAAVRRRQKELDEVNWSKIDLEKAVKDKERELERLRMQLEEETTRRRGAEQDISKVRTQCNQEISNLKQNYELEICVTKTTILKASQQKQEDRAELKLQCERLEADKSDLEEELRSLRLSVTQTEDMRRKAEDEAHQQRSKGMEESRRRRELEIQLQTLVTQRGEEELRQKEALAEATKSSHEKSRQISLLTYNLDEEGKSRSALEIEVIKLRQSYTELQTSKTTSREVINKLKSSEHEIHLVRVELEKQTNERTKAEMTSASLQNHIRDVQVIVNSLEAEVEKQKRTTQDEFTRRKRIESELKKMTQSCREHTTTINTLRARQEEVSTSERKYDQELRPLQEALDNSLRVHTATTDRLGQVSAELKALQQQLLQEHAKVREVNLRNESLYKTIEEKSRLLNDATTEIEKLQCLTQKLTKERLRLEEEMRGVKQEKEQLKLDRDTSQISSLHVQLQSSSKMTLELQALIKDMTKEREKLKSDLDKVQKQSFETSMMVQQSQNHYTEILSERDTLLIKLKQLEQDKTRQGRYEEELNRVKVSLETELRNKQRLQEERDKIHKDFTYWKSQYELKEGQMRQCDSDKDKMERERLSLKSDLERMMVELRTVEERYKGRLQSSQREVSDLALKRDSLERELRRLQQRPDSMSIQTQTDEKVVTVDPSKLVFDGVRRKVTAHQLCDCGIISKATLEQLLKGKRTVEDVAVDIQLSLKGTGVIAGMVRGPQGRMSITEAKTKNLLSQESAIMLLEAQAATGHIMDPKFNEKMSVDAACSRGVVDTDDRDTLMTAEAAGTGFKDPYTGKLLSIGQALKQNRLDKKTALRLLQAQESVGGILDPVLSVFLPKDLALDRNLIDEDLYRALNKKPACYLDPITEEKISYSDLRLKCRMEPASGLLLLPVPEKPMTVQGLRGEVSVTELINSNLLSETDVQKLNQGKLSSKEIEDKLKNYLHGSTCIAGIYDEANNRIMTIYQAMKEGLLRRGTTLELLEAQAASGFVIDPINNVCMNVEEAWKRGLVGKEFKDKLMSAEKAVTGYKDPHTGNTISLFQAIEKDLIEKGHGIRLLEAQIASGGIIDPKESHRIDVDIAYKRGYFDEEMNEILTYEGDDTKGFFDPNTQENLTYLQLKERCITDPKTGLVLLPLRDRTNPQQMVQQSSQKNILRKRRVVIVDPDTGKEMTVREAYHKELIDYDTFLDLSEQECEWEEITIRASDGSARMVVVDRKTGTQYDIQDSLDRGIIDQTSLDQYRLGTLTLTKFADLITSKSSLSELSITASNMEDVATCTSPTQACPSSPTVRKRFNSISITFSPTDEFDEGSPIAAIFDMETMEKITIPEALRRGIVDAITAQRLLEAQACTGGIINPTNGQRLNLQDAVHQGLIDDDMATKLKPAQKAFMGFEDVKTKRKMSVVEAMKEKWLPYEAGTRFMEFQYLTGGLLEPGKGQKTSIEKAIRRGWLDGKGAQKLQDTRSHTKNLTCPKTKLKISYKEAMDSCMVEEGNGMKMLQASSMSSKGISSPYNVSNPGSRSGSRAGSLANSRAGSRSGSRRGSVDYSSSYSTFTTSASNTLSVNSKF</sequence>
<keyword evidence="6" id="KW-0677">Repeat</keyword>
<dbReference type="InterPro" id="IPR041573">
    <property type="entry name" value="Desmoplakin_Spectrin-like"/>
</dbReference>
<keyword evidence="4" id="KW-1003">Cell membrane</keyword>
<evidence type="ECO:0000256" key="6">
    <source>
        <dbReference type="ARBA" id="ARBA00022737"/>
    </source>
</evidence>
<dbReference type="GO" id="GO:0005198">
    <property type="term" value="F:structural molecule activity"/>
    <property type="evidence" value="ECO:0007669"/>
    <property type="project" value="TreeGrafter"/>
</dbReference>
<keyword evidence="5" id="KW-0597">Phosphoprotein</keyword>
<evidence type="ECO:0000259" key="13">
    <source>
        <dbReference type="Pfam" id="PF17902"/>
    </source>
</evidence>
<evidence type="ECO:0000256" key="12">
    <source>
        <dbReference type="SAM" id="MobiDB-lite"/>
    </source>
</evidence>
<dbReference type="GO" id="GO:0045104">
    <property type="term" value="P:intermediate filament cytoskeleton organization"/>
    <property type="evidence" value="ECO:0007669"/>
    <property type="project" value="InterPro"/>
</dbReference>
<name>A0A8C8JW17_ONCTS</name>
<evidence type="ECO:0000313" key="16">
    <source>
        <dbReference type="Proteomes" id="UP000694402"/>
    </source>
</evidence>
<organism evidence="15 16">
    <name type="scientific">Oncorhynchus tshawytscha</name>
    <name type="common">Chinook salmon</name>
    <name type="synonym">Salmo tshawytscha</name>
    <dbReference type="NCBI Taxonomy" id="74940"/>
    <lineage>
        <taxon>Eukaryota</taxon>
        <taxon>Metazoa</taxon>
        <taxon>Chordata</taxon>
        <taxon>Craniata</taxon>
        <taxon>Vertebrata</taxon>
        <taxon>Euteleostomi</taxon>
        <taxon>Actinopterygii</taxon>
        <taxon>Neopterygii</taxon>
        <taxon>Teleostei</taxon>
        <taxon>Protacanthopterygii</taxon>
        <taxon>Salmoniformes</taxon>
        <taxon>Salmonidae</taxon>
        <taxon>Salmoninae</taxon>
        <taxon>Oncorhynchus</taxon>
    </lineage>
</organism>
<keyword evidence="9" id="KW-0472">Membrane</keyword>
<dbReference type="GO" id="GO:0060047">
    <property type="term" value="P:heart contraction"/>
    <property type="evidence" value="ECO:0007669"/>
    <property type="project" value="UniProtKB-ARBA"/>
</dbReference>
<dbReference type="InterPro" id="IPR018159">
    <property type="entry name" value="Spectrin/alpha-actinin"/>
</dbReference>
<evidence type="ECO:0000256" key="4">
    <source>
        <dbReference type="ARBA" id="ARBA00022475"/>
    </source>
</evidence>
<feature type="coiled-coil region" evidence="11">
    <location>
        <begin position="753"/>
        <end position="804"/>
    </location>
</feature>
<comment type="subcellular location">
    <subcellularLocation>
        <location evidence="2">Cell junction</location>
        <location evidence="2">Desmosome</location>
    </subcellularLocation>
    <subcellularLocation>
        <location evidence="1">Cell membrane</location>
    </subcellularLocation>
</comment>
<dbReference type="FunFam" id="3.30.160.780:FF:000001">
    <property type="entry name" value="Plectin a"/>
    <property type="match status" value="1"/>
</dbReference>
<dbReference type="Pfam" id="PF00681">
    <property type="entry name" value="Plectin"/>
    <property type="match status" value="7"/>
</dbReference>
<dbReference type="Proteomes" id="UP000694402">
    <property type="component" value="Unassembled WGS sequence"/>
</dbReference>
<dbReference type="PANTHER" id="PTHR23169">
    <property type="entry name" value="ENVOPLAKIN"/>
    <property type="match status" value="1"/>
</dbReference>
<dbReference type="InterPro" id="IPR043197">
    <property type="entry name" value="Plakin"/>
</dbReference>
<dbReference type="GO" id="GO:0002934">
    <property type="term" value="P:desmosome organization"/>
    <property type="evidence" value="ECO:0007669"/>
    <property type="project" value="UniProtKB-ARBA"/>
</dbReference>
<dbReference type="Ensembl" id="ENSOTST00005106737.2">
    <property type="protein sequence ID" value="ENSOTSP00005098643.2"/>
    <property type="gene ID" value="ENSOTSG00005044853.2"/>
</dbReference>
<dbReference type="GO" id="GO:0061436">
    <property type="term" value="P:establishment of skin barrier"/>
    <property type="evidence" value="ECO:0007669"/>
    <property type="project" value="UniProtKB-ARBA"/>
</dbReference>
<gene>
    <name evidence="15" type="primary">LOC112226843</name>
</gene>
<dbReference type="SMART" id="SM00150">
    <property type="entry name" value="SPEC"/>
    <property type="match status" value="2"/>
</dbReference>
<keyword evidence="8 11" id="KW-0175">Coiled coil</keyword>
<evidence type="ECO:0000256" key="1">
    <source>
        <dbReference type="ARBA" id="ARBA00004236"/>
    </source>
</evidence>
<evidence type="ECO:0000256" key="5">
    <source>
        <dbReference type="ARBA" id="ARBA00022553"/>
    </source>
</evidence>
<dbReference type="InterPro" id="IPR035915">
    <property type="entry name" value="Plakin_repeat_sf"/>
</dbReference>
<protein>
    <recommendedName>
        <fullName evidence="17">Desmoplakin a</fullName>
    </recommendedName>
</protein>
<evidence type="ECO:0000256" key="7">
    <source>
        <dbReference type="ARBA" id="ARBA00022949"/>
    </source>
</evidence>
<evidence type="ECO:0000256" key="8">
    <source>
        <dbReference type="ARBA" id="ARBA00023054"/>
    </source>
</evidence>
<dbReference type="InterPro" id="IPR041615">
    <property type="entry name" value="Desmoplakin_SH3"/>
</dbReference>
<dbReference type="SUPFAM" id="SSF75399">
    <property type="entry name" value="Plakin repeat"/>
    <property type="match status" value="4"/>
</dbReference>
<dbReference type="GO" id="GO:0005886">
    <property type="term" value="C:plasma membrane"/>
    <property type="evidence" value="ECO:0007669"/>
    <property type="project" value="UniProtKB-SubCell"/>
</dbReference>
<dbReference type="GeneTree" id="ENSGT00940000154843"/>
<dbReference type="SUPFAM" id="SSF46966">
    <property type="entry name" value="Spectrin repeat"/>
    <property type="match status" value="2"/>
</dbReference>
<dbReference type="FunFam" id="3.90.1290.10:FF:000002">
    <property type="entry name" value="Plectin a"/>
    <property type="match status" value="1"/>
</dbReference>
<evidence type="ECO:0000259" key="14">
    <source>
        <dbReference type="Pfam" id="PF18373"/>
    </source>
</evidence>
<comment type="function">
    <text evidence="10">Involved in the organization of desmosome cell-cell junctions. Of particular importance in cell adhesion in the skin and during cardiac development. May also play a role in the regulation of Wnt, TGF-beta and Hippo signaling pathways.</text>
</comment>
<evidence type="ECO:0000256" key="2">
    <source>
        <dbReference type="ARBA" id="ARBA00004568"/>
    </source>
</evidence>
<dbReference type="GO" id="GO:0042060">
    <property type="term" value="P:wound healing"/>
    <property type="evidence" value="ECO:0007669"/>
    <property type="project" value="TreeGrafter"/>
</dbReference>
<dbReference type="GO" id="GO:0031101">
    <property type="term" value="P:fin regeneration"/>
    <property type="evidence" value="ECO:0007669"/>
    <property type="project" value="UniProtKB-ARBA"/>
</dbReference>
<feature type="domain" description="Desmoplakin SH3" evidence="13">
    <location>
        <begin position="244"/>
        <end position="302"/>
    </location>
</feature>
<evidence type="ECO:0000313" key="15">
    <source>
        <dbReference type="Ensembl" id="ENSOTSP00005098643.2"/>
    </source>
</evidence>
<proteinExistence type="inferred from homology"/>
<feature type="region of interest" description="Disordered" evidence="12">
    <location>
        <begin position="2379"/>
        <end position="2425"/>
    </location>
</feature>
<evidence type="ECO:0000256" key="11">
    <source>
        <dbReference type="SAM" id="Coils"/>
    </source>
</evidence>
<reference evidence="15" key="2">
    <citation type="submission" date="2025-09" db="UniProtKB">
        <authorList>
            <consortium name="Ensembl"/>
        </authorList>
    </citation>
    <scope>IDENTIFICATION</scope>
</reference>
<dbReference type="CDD" id="cd00176">
    <property type="entry name" value="SPEC"/>
    <property type="match status" value="1"/>
</dbReference>
<dbReference type="Pfam" id="PF21019">
    <property type="entry name" value="Spectrin_3"/>
    <property type="match status" value="1"/>
</dbReference>
<feature type="coiled-coil region" evidence="11">
    <location>
        <begin position="99"/>
        <end position="126"/>
    </location>
</feature>
<evidence type="ECO:0000256" key="9">
    <source>
        <dbReference type="ARBA" id="ARBA00023136"/>
    </source>
</evidence>
<dbReference type="FunFam" id="3.90.1290.10:FF:000001">
    <property type="entry name" value="Plectin a"/>
    <property type="match status" value="2"/>
</dbReference>
<comment type="similarity">
    <text evidence="3">Belongs to the plakin or cytolinker family.</text>
</comment>
<evidence type="ECO:0000256" key="10">
    <source>
        <dbReference type="ARBA" id="ARBA00056058"/>
    </source>
</evidence>
<dbReference type="GO" id="GO:0014704">
    <property type="term" value="C:intercalated disc"/>
    <property type="evidence" value="ECO:0007669"/>
    <property type="project" value="TreeGrafter"/>
</dbReference>
<feature type="coiled-coil region" evidence="11">
    <location>
        <begin position="169"/>
        <end position="228"/>
    </location>
</feature>
<dbReference type="InterPro" id="IPR001101">
    <property type="entry name" value="Plectin_repeat"/>
</dbReference>
<dbReference type="Gene3D" id="1.20.58.60">
    <property type="match status" value="3"/>
</dbReference>
<evidence type="ECO:0008006" key="17">
    <source>
        <dbReference type="Google" id="ProtNLM"/>
    </source>
</evidence>
<dbReference type="Pfam" id="PF18373">
    <property type="entry name" value="Spectrin_2"/>
    <property type="match status" value="1"/>
</dbReference>
<dbReference type="GO" id="GO:0005737">
    <property type="term" value="C:cytoplasm"/>
    <property type="evidence" value="ECO:0007669"/>
    <property type="project" value="TreeGrafter"/>
</dbReference>
<dbReference type="PANTHER" id="PTHR23169:SF26">
    <property type="entry name" value="DESMOPLAKIN"/>
    <property type="match status" value="1"/>
</dbReference>
<dbReference type="SMART" id="SM00250">
    <property type="entry name" value="PLEC"/>
    <property type="match status" value="16"/>
</dbReference>
<dbReference type="Gene3D" id="3.90.1290.10">
    <property type="entry name" value="Plakin repeat"/>
    <property type="match status" value="3"/>
</dbReference>
<feature type="coiled-coil region" evidence="11">
    <location>
        <begin position="1234"/>
        <end position="1511"/>
    </location>
</feature>
<dbReference type="GO" id="GO:0030057">
    <property type="term" value="C:desmosome"/>
    <property type="evidence" value="ECO:0007669"/>
    <property type="project" value="UniProtKB-SubCell"/>
</dbReference>
<dbReference type="Gene3D" id="1.20.58.1060">
    <property type="match status" value="1"/>
</dbReference>
<feature type="compositionally biased region" description="Low complexity" evidence="12">
    <location>
        <begin position="2388"/>
        <end position="2425"/>
    </location>
</feature>
<dbReference type="GO" id="GO:0098609">
    <property type="term" value="P:cell-cell adhesion"/>
    <property type="evidence" value="ECO:0007669"/>
    <property type="project" value="TreeGrafter"/>
</dbReference>
<feature type="region of interest" description="Disordered" evidence="12">
    <location>
        <begin position="992"/>
        <end position="1018"/>
    </location>
</feature>